<feature type="domain" description="Shedu protein SduA C-terminal" evidence="1">
    <location>
        <begin position="85"/>
        <end position="254"/>
    </location>
</feature>
<dbReference type="RefSeq" id="WP_290139955.1">
    <property type="nucleotide sequence ID" value="NZ_CP101620.1"/>
</dbReference>
<gene>
    <name evidence="2" type="ORF">NMU03_16225</name>
</gene>
<proteinExistence type="predicted"/>
<evidence type="ECO:0000313" key="3">
    <source>
        <dbReference type="Proteomes" id="UP001060112"/>
    </source>
</evidence>
<dbReference type="Proteomes" id="UP001060112">
    <property type="component" value="Chromosome"/>
</dbReference>
<evidence type="ECO:0000313" key="2">
    <source>
        <dbReference type="EMBL" id="UTY39097.1"/>
    </source>
</evidence>
<evidence type="ECO:0000259" key="1">
    <source>
        <dbReference type="Pfam" id="PF14082"/>
    </source>
</evidence>
<protein>
    <submittedName>
        <fullName evidence="2">DUF4263 domain-containing protein</fullName>
    </submittedName>
</protein>
<keyword evidence="3" id="KW-1185">Reference proteome</keyword>
<dbReference type="EMBL" id="CP101620">
    <property type="protein sequence ID" value="UTY39097.1"/>
    <property type="molecule type" value="Genomic_DNA"/>
</dbReference>
<dbReference type="Pfam" id="PF14082">
    <property type="entry name" value="SduA_C"/>
    <property type="match status" value="1"/>
</dbReference>
<organism evidence="2 3">
    <name type="scientific">Allocoprobacillus halotolerans</name>
    <dbReference type="NCBI Taxonomy" id="2944914"/>
    <lineage>
        <taxon>Bacteria</taxon>
        <taxon>Bacillati</taxon>
        <taxon>Bacillota</taxon>
        <taxon>Erysipelotrichia</taxon>
        <taxon>Erysipelotrichales</taxon>
        <taxon>Erysipelotrichaceae</taxon>
        <taxon>Allocoprobacillus</taxon>
    </lineage>
</organism>
<sequence>MKLYQRDYCKGPTKFEMEEYERIREEEKIGMGLCRRNLYSQYPEAIRHYNSLFPNNHIELFDWKASGKMSELTKAFEQLVHDNTSRERDILNFINHTPAPYIIGSLLIYKDFGHHDTFIFPEFSIGAGTYFADYLIVGKNSGGYEFLFVELEAPHKSTTIKSGYEGYATRSGLNQISDWKYQIETNFVSITKEFEKACIDVDRLPQEFRQYDSTRMHYVVIAGLRDDYNDVTYRTRREKIKYLGIEMYHYDNLIDFSKALEEKNTF</sequence>
<accession>A0ABY5I2U9</accession>
<name>A0ABY5I2U9_9FIRM</name>
<reference evidence="2" key="1">
    <citation type="submission" date="2022-07" db="EMBL/GenBank/DDBJ databases">
        <title>Faecal culturing of patients with breast cancer.</title>
        <authorList>
            <person name="Teng N.M.Y."/>
            <person name="Kiu R."/>
            <person name="Evans R."/>
            <person name="Baker D.J."/>
            <person name="Zenner C."/>
            <person name="Robinson S.D."/>
            <person name="Hall L.J."/>
        </authorList>
    </citation>
    <scope>NUCLEOTIDE SEQUENCE</scope>
    <source>
        <strain evidence="2">LH1062</strain>
    </source>
</reference>
<dbReference type="InterPro" id="IPR025359">
    <property type="entry name" value="SduA_C"/>
</dbReference>